<reference evidence="2 3" key="1">
    <citation type="submission" date="2017-08" db="EMBL/GenBank/DDBJ databases">
        <title>Acidophilic green algal genome provides insights into adaptation to an acidic environment.</title>
        <authorList>
            <person name="Hirooka S."/>
            <person name="Hirose Y."/>
            <person name="Kanesaki Y."/>
            <person name="Higuchi S."/>
            <person name="Fujiwara T."/>
            <person name="Onuma R."/>
            <person name="Era A."/>
            <person name="Ohbayashi R."/>
            <person name="Uzuka A."/>
            <person name="Nozaki H."/>
            <person name="Yoshikawa H."/>
            <person name="Miyagishima S.Y."/>
        </authorList>
    </citation>
    <scope>NUCLEOTIDE SEQUENCE [LARGE SCALE GENOMIC DNA]</scope>
    <source>
        <strain evidence="2 3">NIES-2499</strain>
    </source>
</reference>
<accession>A0A250XDY8</accession>
<proteinExistence type="predicted"/>
<name>A0A250XDY8_9CHLO</name>
<evidence type="ECO:0000313" key="2">
    <source>
        <dbReference type="EMBL" id="GAX81112.1"/>
    </source>
</evidence>
<dbReference type="AlphaFoldDB" id="A0A250XDY8"/>
<evidence type="ECO:0000256" key="1">
    <source>
        <dbReference type="SAM" id="MobiDB-lite"/>
    </source>
</evidence>
<dbReference type="Proteomes" id="UP000232323">
    <property type="component" value="Unassembled WGS sequence"/>
</dbReference>
<gene>
    <name evidence="2" type="ORF">CEUSTIGMA_g8546.t1</name>
</gene>
<protein>
    <submittedName>
        <fullName evidence="2">Uncharacterized protein</fullName>
    </submittedName>
</protein>
<evidence type="ECO:0000313" key="3">
    <source>
        <dbReference type="Proteomes" id="UP000232323"/>
    </source>
</evidence>
<keyword evidence="3" id="KW-1185">Reference proteome</keyword>
<feature type="region of interest" description="Disordered" evidence="1">
    <location>
        <begin position="155"/>
        <end position="183"/>
    </location>
</feature>
<organism evidence="2 3">
    <name type="scientific">Chlamydomonas eustigma</name>
    <dbReference type="NCBI Taxonomy" id="1157962"/>
    <lineage>
        <taxon>Eukaryota</taxon>
        <taxon>Viridiplantae</taxon>
        <taxon>Chlorophyta</taxon>
        <taxon>core chlorophytes</taxon>
        <taxon>Chlorophyceae</taxon>
        <taxon>CS clade</taxon>
        <taxon>Chlamydomonadales</taxon>
        <taxon>Chlamydomonadaceae</taxon>
        <taxon>Chlamydomonas</taxon>
    </lineage>
</organism>
<feature type="region of interest" description="Disordered" evidence="1">
    <location>
        <begin position="380"/>
        <end position="412"/>
    </location>
</feature>
<sequence length="441" mass="49980">MVSTRGWKRLKDLRTEFHPHSVHSHHVMAVIQAALPFAWQTILTQQVFQEPEWSVITSLQGKQVLLKGPQTEYRYWEALPTGAMIPYSREVTNLATPTRAALVQYYPKPAYAWSREDWNFHKAQQNLAVADRQRVLEPRLLGIWDEMDLDPRGWGFRREHHEDSETNAPESAEERQHVRGAGQRNTDCVDINLVDMTVREARKALTHQAIRRRSHSAHSRLPGLTVLSALWPALWSVNPLQHTPPPTASESQLRMYGREGLEERWRQPLGDDHFPPEELDQLPAWMRPGASSRRTHHASPSTDLHAARKEAKDTIALAASSLTNAIRKDCRLRTIQDLRTLDNGFTCADWLRAVRIDQPLDPTRLPSPALLPRIIIPPRTGQGEQYEQGPTPAPLPGLDNAPRTGQGGQAPHTTLKNRLFASHDHEAGPSRLSLAEKRLIA</sequence>
<comment type="caution">
    <text evidence="2">The sequence shown here is derived from an EMBL/GenBank/DDBJ whole genome shotgun (WGS) entry which is preliminary data.</text>
</comment>
<dbReference type="EMBL" id="BEGY01000061">
    <property type="protein sequence ID" value="GAX81112.1"/>
    <property type="molecule type" value="Genomic_DNA"/>
</dbReference>